<dbReference type="OrthoDB" id="310663at2759"/>
<organism evidence="2 3">
    <name type="scientific">Paramecium tetraurelia</name>
    <dbReference type="NCBI Taxonomy" id="5888"/>
    <lineage>
        <taxon>Eukaryota</taxon>
        <taxon>Sar</taxon>
        <taxon>Alveolata</taxon>
        <taxon>Ciliophora</taxon>
        <taxon>Intramacronucleata</taxon>
        <taxon>Oligohymenophorea</taxon>
        <taxon>Peniculida</taxon>
        <taxon>Parameciidae</taxon>
        <taxon>Paramecium</taxon>
    </lineage>
</organism>
<dbReference type="GeneID" id="5016638"/>
<feature type="compositionally biased region" description="Low complexity" evidence="1">
    <location>
        <begin position="158"/>
        <end position="167"/>
    </location>
</feature>
<feature type="region of interest" description="Disordered" evidence="1">
    <location>
        <begin position="149"/>
        <end position="170"/>
    </location>
</feature>
<keyword evidence="3" id="KW-1185">Reference proteome</keyword>
<evidence type="ECO:0000256" key="1">
    <source>
        <dbReference type="SAM" id="MobiDB-lite"/>
    </source>
</evidence>
<reference evidence="2 3" key="1">
    <citation type="journal article" date="2006" name="Nature">
        <title>Global trends of whole-genome duplications revealed by the ciliate Paramecium tetraurelia.</title>
        <authorList>
            <consortium name="Genoscope"/>
            <person name="Aury J.-M."/>
            <person name="Jaillon O."/>
            <person name="Duret L."/>
            <person name="Noel B."/>
            <person name="Jubin C."/>
            <person name="Porcel B.M."/>
            <person name="Segurens B."/>
            <person name="Daubin V."/>
            <person name="Anthouard V."/>
            <person name="Aiach N."/>
            <person name="Arnaiz O."/>
            <person name="Billaut A."/>
            <person name="Beisson J."/>
            <person name="Blanc I."/>
            <person name="Bouhouche K."/>
            <person name="Camara F."/>
            <person name="Duharcourt S."/>
            <person name="Guigo R."/>
            <person name="Gogendeau D."/>
            <person name="Katinka M."/>
            <person name="Keller A.-M."/>
            <person name="Kissmehl R."/>
            <person name="Klotz C."/>
            <person name="Koll F."/>
            <person name="Le Moue A."/>
            <person name="Lepere C."/>
            <person name="Malinsky S."/>
            <person name="Nowacki M."/>
            <person name="Nowak J.K."/>
            <person name="Plattner H."/>
            <person name="Poulain J."/>
            <person name="Ruiz F."/>
            <person name="Serrano V."/>
            <person name="Zagulski M."/>
            <person name="Dessen P."/>
            <person name="Betermier M."/>
            <person name="Weissenbach J."/>
            <person name="Scarpelli C."/>
            <person name="Schachter V."/>
            <person name="Sperling L."/>
            <person name="Meyer E."/>
            <person name="Cohen J."/>
            <person name="Wincker P."/>
        </authorList>
    </citation>
    <scope>NUCLEOTIDE SEQUENCE [LARGE SCALE GENOMIC DNA]</scope>
    <source>
        <strain evidence="2 3">Stock d4-2</strain>
    </source>
</reference>
<dbReference type="EMBL" id="CT868026">
    <property type="protein sequence ID" value="CAK63456.1"/>
    <property type="molecule type" value="Genomic_DNA"/>
</dbReference>
<dbReference type="AlphaFoldDB" id="A0BY39"/>
<gene>
    <name evidence="2" type="ORF">GSPATT00033309001</name>
</gene>
<dbReference type="Proteomes" id="UP000000600">
    <property type="component" value="Unassembled WGS sequence"/>
</dbReference>
<sequence>MYKLNTQQGHSFFNLQTPINYFSKKNLFQSATEIKPKRMDSYGRSNLAPRSLPKEFWFRDHPKSSRKKKKELLKIFRYLNPMYYERMEQYQHLQDYQNQVCTPSPSRKWKKCRNITLTKPSQTRMTSGIIKQKFQETLHLLIPQKYSSPKIARSQVQSPNKNNNKPSNETKNIKQFQQFDILESNHTNYVPSLLSIDRYNKENSINQSNTNNISYIQHKDISSSQITPRNKFIKDCCRLYGLDSHKIPTINKLVFQDQIPLTESYETKSDKIKMLAKSIEKSNYQQNNLLNLRRKQKELQLNQKQRLHSNSLKRIQCNVYNNSVNRVMSTYFPSLKQISKRNL</sequence>
<name>A0BY39_PARTE</name>
<dbReference type="RefSeq" id="XP_001430854.1">
    <property type="nucleotide sequence ID" value="XM_001430817.1"/>
</dbReference>
<dbReference type="OMA" id="IKPKRMD"/>
<evidence type="ECO:0000313" key="3">
    <source>
        <dbReference type="Proteomes" id="UP000000600"/>
    </source>
</evidence>
<evidence type="ECO:0000313" key="2">
    <source>
        <dbReference type="EMBL" id="CAK63456.1"/>
    </source>
</evidence>
<dbReference type="InParanoid" id="A0BY39"/>
<protein>
    <submittedName>
        <fullName evidence="2">Uncharacterized protein</fullName>
    </submittedName>
</protein>
<accession>A0BY39</accession>
<dbReference type="KEGG" id="ptm:GSPATT00033309001"/>
<dbReference type="HOGENOM" id="CLU_817506_0_0_1"/>
<proteinExistence type="predicted"/>